<feature type="signal peptide" evidence="1">
    <location>
        <begin position="1"/>
        <end position="23"/>
    </location>
</feature>
<accession>A0A1H3MY30</accession>
<evidence type="ECO:0000256" key="1">
    <source>
        <dbReference type="SAM" id="SignalP"/>
    </source>
</evidence>
<proteinExistence type="predicted"/>
<keyword evidence="4" id="KW-1185">Reference proteome</keyword>
<evidence type="ECO:0000313" key="4">
    <source>
        <dbReference type="Proteomes" id="UP000199663"/>
    </source>
</evidence>
<name>A0A1H3MY30_9BACT</name>
<dbReference type="PANTHER" id="PTHR36919">
    <property type="entry name" value="BLR1215 PROTEIN"/>
    <property type="match status" value="1"/>
</dbReference>
<dbReference type="Proteomes" id="UP000199663">
    <property type="component" value="Unassembled WGS sequence"/>
</dbReference>
<feature type="chain" id="PRO_5045352182" evidence="1">
    <location>
        <begin position="24"/>
        <end position="146"/>
    </location>
</feature>
<dbReference type="InterPro" id="IPR019223">
    <property type="entry name" value="DUF2147"/>
</dbReference>
<organism evidence="3 4">
    <name type="scientific">Rhodonellum ikkaensis</name>
    <dbReference type="NCBI Taxonomy" id="336829"/>
    <lineage>
        <taxon>Bacteria</taxon>
        <taxon>Pseudomonadati</taxon>
        <taxon>Bacteroidota</taxon>
        <taxon>Cytophagia</taxon>
        <taxon>Cytophagales</taxon>
        <taxon>Cytophagaceae</taxon>
        <taxon>Rhodonellum</taxon>
    </lineage>
</organism>
<sequence>MIRKSILFILVCGATLLSLQANAQDSNAILGQWYNTEKDAKIEIAKEGDRFFGKIVWLQEPTENSKPKLDKNNSDKDKRNRPIMGMRLLDNFEHKNGVWENGVIYDPKNGKTYSCTIKMKNSKTLEVRGYIGISFIGRTVEWTQAE</sequence>
<protein>
    <submittedName>
        <fullName evidence="3">Uncharacterized conserved protein, DUF2147 family</fullName>
    </submittedName>
</protein>
<dbReference type="PANTHER" id="PTHR36919:SF2">
    <property type="entry name" value="BLL6627 PROTEIN"/>
    <property type="match status" value="1"/>
</dbReference>
<dbReference type="Pfam" id="PF09917">
    <property type="entry name" value="DUF2147"/>
    <property type="match status" value="1"/>
</dbReference>
<dbReference type="EMBL" id="FNQC01000003">
    <property type="protein sequence ID" value="SDY81393.1"/>
    <property type="molecule type" value="Genomic_DNA"/>
</dbReference>
<evidence type="ECO:0000259" key="2">
    <source>
        <dbReference type="Pfam" id="PF09917"/>
    </source>
</evidence>
<evidence type="ECO:0000313" key="3">
    <source>
        <dbReference type="EMBL" id="SDY81393.1"/>
    </source>
</evidence>
<comment type="caution">
    <text evidence="3">The sequence shown here is derived from an EMBL/GenBank/DDBJ whole genome shotgun (WGS) entry which is preliminary data.</text>
</comment>
<dbReference type="RefSeq" id="WP_019596928.1">
    <property type="nucleotide sequence ID" value="NZ_FNQC01000003.1"/>
</dbReference>
<reference evidence="3 4" key="1">
    <citation type="submission" date="2016-10" db="EMBL/GenBank/DDBJ databases">
        <authorList>
            <person name="Varghese N."/>
            <person name="Submissions S."/>
        </authorList>
    </citation>
    <scope>NUCLEOTIDE SEQUENCE [LARGE SCALE GENOMIC DNA]</scope>
    <source>
        <strain evidence="3 4">DSM 17997</strain>
    </source>
</reference>
<dbReference type="Gene3D" id="2.40.128.520">
    <property type="match status" value="1"/>
</dbReference>
<gene>
    <name evidence="3" type="ORF">SAMN05444412_10310</name>
</gene>
<keyword evidence="1" id="KW-0732">Signal</keyword>
<feature type="domain" description="DUF2147" evidence="2">
    <location>
        <begin position="31"/>
        <end position="143"/>
    </location>
</feature>